<proteinExistence type="predicted"/>
<gene>
    <name evidence="1" type="ORF">BDY21DRAFT_349065</name>
</gene>
<dbReference type="PANTHER" id="PTHR39401">
    <property type="entry name" value="SNOAL-LIKE DOMAIN-CONTAINING PROTEIN"/>
    <property type="match status" value="1"/>
</dbReference>
<accession>A0A6A6NWR4</accession>
<evidence type="ECO:0000313" key="1">
    <source>
        <dbReference type="EMBL" id="KAF2455912.1"/>
    </source>
</evidence>
<reference evidence="1" key="1">
    <citation type="journal article" date="2020" name="Stud. Mycol.">
        <title>101 Dothideomycetes genomes: a test case for predicting lifestyles and emergence of pathogens.</title>
        <authorList>
            <person name="Haridas S."/>
            <person name="Albert R."/>
            <person name="Binder M."/>
            <person name="Bloem J."/>
            <person name="Labutti K."/>
            <person name="Salamov A."/>
            <person name="Andreopoulos B."/>
            <person name="Baker S."/>
            <person name="Barry K."/>
            <person name="Bills G."/>
            <person name="Bluhm B."/>
            <person name="Cannon C."/>
            <person name="Castanera R."/>
            <person name="Culley D."/>
            <person name="Daum C."/>
            <person name="Ezra D."/>
            <person name="Gonzalez J."/>
            <person name="Henrissat B."/>
            <person name="Kuo A."/>
            <person name="Liang C."/>
            <person name="Lipzen A."/>
            <person name="Lutzoni F."/>
            <person name="Magnuson J."/>
            <person name="Mondo S."/>
            <person name="Nolan M."/>
            <person name="Ohm R."/>
            <person name="Pangilinan J."/>
            <person name="Park H.-J."/>
            <person name="Ramirez L."/>
            <person name="Alfaro M."/>
            <person name="Sun H."/>
            <person name="Tritt A."/>
            <person name="Yoshinaga Y."/>
            <person name="Zwiers L.-H."/>
            <person name="Turgeon B."/>
            <person name="Goodwin S."/>
            <person name="Spatafora J."/>
            <person name="Crous P."/>
            <person name="Grigoriev I."/>
        </authorList>
    </citation>
    <scope>NUCLEOTIDE SEQUENCE</scope>
    <source>
        <strain evidence="1">ATCC 16933</strain>
    </source>
</reference>
<evidence type="ECO:0008006" key="3">
    <source>
        <dbReference type="Google" id="ProtNLM"/>
    </source>
</evidence>
<protein>
    <recommendedName>
        <fullName evidence="3">SnoaL-like domain-containing protein</fullName>
    </recommendedName>
</protein>
<sequence length="143" mass="16404">MTPYTSAYHPEIPIDPSYKRFFEDFYAISDTPDAHDKYTTFFTPDATLIMGSKKVEGTSEILALRKSMWEKVASRRHMPLKVFPFGPNAQEVMLYGTVEYGLKDGRKAFVDWAARAHLTKVDQTVKMDYYQVYLDSAAINNAK</sequence>
<name>A0A6A6NWR4_9PEZI</name>
<dbReference type="SUPFAM" id="SSF54427">
    <property type="entry name" value="NTF2-like"/>
    <property type="match status" value="1"/>
</dbReference>
<dbReference type="OrthoDB" id="3468019at2759"/>
<dbReference type="Proteomes" id="UP000799766">
    <property type="component" value="Unassembled WGS sequence"/>
</dbReference>
<evidence type="ECO:0000313" key="2">
    <source>
        <dbReference type="Proteomes" id="UP000799766"/>
    </source>
</evidence>
<dbReference type="AlphaFoldDB" id="A0A6A6NWR4"/>
<keyword evidence="2" id="KW-1185">Reference proteome</keyword>
<dbReference type="PANTHER" id="PTHR39401:SF1">
    <property type="entry name" value="SNOAL-LIKE DOMAIN-CONTAINING PROTEIN"/>
    <property type="match status" value="1"/>
</dbReference>
<dbReference type="InterPro" id="IPR032710">
    <property type="entry name" value="NTF2-like_dom_sf"/>
</dbReference>
<dbReference type="EMBL" id="MU001685">
    <property type="protein sequence ID" value="KAF2455912.1"/>
    <property type="molecule type" value="Genomic_DNA"/>
</dbReference>
<organism evidence="1 2">
    <name type="scientific">Lineolata rhizophorae</name>
    <dbReference type="NCBI Taxonomy" id="578093"/>
    <lineage>
        <taxon>Eukaryota</taxon>
        <taxon>Fungi</taxon>
        <taxon>Dikarya</taxon>
        <taxon>Ascomycota</taxon>
        <taxon>Pezizomycotina</taxon>
        <taxon>Dothideomycetes</taxon>
        <taxon>Dothideomycetes incertae sedis</taxon>
        <taxon>Lineolatales</taxon>
        <taxon>Lineolataceae</taxon>
        <taxon>Lineolata</taxon>
    </lineage>
</organism>